<protein>
    <submittedName>
        <fullName evidence="1">Uncharacterized protein</fullName>
    </submittedName>
</protein>
<proteinExistence type="predicted"/>
<name>A0A8S5RYX6_9CAUD</name>
<dbReference type="EMBL" id="BK032510">
    <property type="protein sequence ID" value="DAF43767.1"/>
    <property type="molecule type" value="Genomic_DNA"/>
</dbReference>
<accession>A0A8S5RYX6</accession>
<sequence length="407" mass="42371">MANIKDKVILLHTSGDTSTNDAKNSAVLTGNTFSQGEIAIITKTDDESLLIKNQGGNIVEFPAKGKINKAISDAIDVSVSGDTGVINTKIEQAITSANTYTDTQITKVTVKNADKSINVSPSDSGTTISVNVKSGDNALKLDNGGLYVDQSALTSYEGKEAILIADKSGVTGVKEIALKINANDKILSQTADGLLSTLSLAKVVSPATGMASQYQLVGKDGTTVLGVTIDIPKDQFLKSAEFIASATEADKSIDTSVVIGDPYLKFVFQTTGTDTTTYISVKKLVDIYVAGNGINITSNTVSVKIDASGEAFLTVGTGGLKLSGVQTAINTAVTTEKNRAEGIENSLRTDVDSKVSGITASDTSITVDNTTTTNPKLKVTLSQTDGNRLALNADGLYVTNTIDCGTF</sequence>
<reference evidence="1" key="1">
    <citation type="journal article" date="2021" name="Proc. Natl. Acad. Sci. U.S.A.">
        <title>A Catalog of Tens of Thousands of Viruses from Human Metagenomes Reveals Hidden Associations with Chronic Diseases.</title>
        <authorList>
            <person name="Tisza M.J."/>
            <person name="Buck C.B."/>
        </authorList>
    </citation>
    <scope>NUCLEOTIDE SEQUENCE</scope>
    <source>
        <strain evidence="1">CtNQV2</strain>
    </source>
</reference>
<evidence type="ECO:0000313" key="1">
    <source>
        <dbReference type="EMBL" id="DAF43767.1"/>
    </source>
</evidence>
<organism evidence="1">
    <name type="scientific">Myoviridae sp. ctNQV2</name>
    <dbReference type="NCBI Taxonomy" id="2827683"/>
    <lineage>
        <taxon>Viruses</taxon>
        <taxon>Duplodnaviria</taxon>
        <taxon>Heunggongvirae</taxon>
        <taxon>Uroviricota</taxon>
        <taxon>Caudoviricetes</taxon>
    </lineage>
</organism>